<organism evidence="1">
    <name type="scientific">marine sediment metagenome</name>
    <dbReference type="NCBI Taxonomy" id="412755"/>
    <lineage>
        <taxon>unclassified sequences</taxon>
        <taxon>metagenomes</taxon>
        <taxon>ecological metagenomes</taxon>
    </lineage>
</organism>
<proteinExistence type="predicted"/>
<comment type="caution">
    <text evidence="1">The sequence shown here is derived from an EMBL/GenBank/DDBJ whole genome shotgun (WGS) entry which is preliminary data.</text>
</comment>
<accession>X1GPC5</accession>
<dbReference type="AlphaFoldDB" id="X1GPC5"/>
<dbReference type="EMBL" id="BARU01007646">
    <property type="protein sequence ID" value="GAH46730.1"/>
    <property type="molecule type" value="Genomic_DNA"/>
</dbReference>
<sequence>MAPVFEAIFPNNFTYYNSPPVLKISYLDPNLHTIYYKVGPSIIFIINNTEQLLDSSIWNDLGEGAFTIEFYANDTFGYTSNSVNLTLIKDIIVPMITVNFPNNSQVN</sequence>
<evidence type="ECO:0008006" key="2">
    <source>
        <dbReference type="Google" id="ProtNLM"/>
    </source>
</evidence>
<protein>
    <recommendedName>
        <fullName evidence="2">Bacterial Ig-like domain-containing protein</fullName>
    </recommendedName>
</protein>
<evidence type="ECO:0000313" key="1">
    <source>
        <dbReference type="EMBL" id="GAH46730.1"/>
    </source>
</evidence>
<gene>
    <name evidence="1" type="ORF">S03H2_15066</name>
</gene>
<name>X1GPC5_9ZZZZ</name>
<reference evidence="1" key="1">
    <citation type="journal article" date="2014" name="Front. Microbiol.">
        <title>High frequency of phylogenetically diverse reductive dehalogenase-homologous genes in deep subseafloor sedimentary metagenomes.</title>
        <authorList>
            <person name="Kawai M."/>
            <person name="Futagami T."/>
            <person name="Toyoda A."/>
            <person name="Takaki Y."/>
            <person name="Nishi S."/>
            <person name="Hori S."/>
            <person name="Arai W."/>
            <person name="Tsubouchi T."/>
            <person name="Morono Y."/>
            <person name="Uchiyama I."/>
            <person name="Ito T."/>
            <person name="Fujiyama A."/>
            <person name="Inagaki F."/>
            <person name="Takami H."/>
        </authorList>
    </citation>
    <scope>NUCLEOTIDE SEQUENCE</scope>
    <source>
        <strain evidence="1">Expedition CK06-06</strain>
    </source>
</reference>